<dbReference type="SUPFAM" id="SSF53335">
    <property type="entry name" value="S-adenosyl-L-methionine-dependent methyltransferases"/>
    <property type="match status" value="1"/>
</dbReference>
<dbReference type="InterPro" id="IPR029063">
    <property type="entry name" value="SAM-dependent_MTases_sf"/>
</dbReference>
<dbReference type="OrthoDB" id="5464618at2"/>
<evidence type="ECO:0000313" key="1">
    <source>
        <dbReference type="EMBL" id="RDV15924.1"/>
    </source>
</evidence>
<dbReference type="Gene3D" id="3.40.50.150">
    <property type="entry name" value="Vaccinia Virus protein VP39"/>
    <property type="match status" value="1"/>
</dbReference>
<organism evidence="1 2">
    <name type="scientific">Pontibacter diazotrophicus</name>
    <dbReference type="NCBI Taxonomy" id="1400979"/>
    <lineage>
        <taxon>Bacteria</taxon>
        <taxon>Pseudomonadati</taxon>
        <taxon>Bacteroidota</taxon>
        <taxon>Cytophagia</taxon>
        <taxon>Cytophagales</taxon>
        <taxon>Hymenobacteraceae</taxon>
        <taxon>Pontibacter</taxon>
    </lineage>
</organism>
<protein>
    <recommendedName>
        <fullName evidence="3">Class I SAM-dependent methyltransferase</fullName>
    </recommendedName>
</protein>
<dbReference type="Pfam" id="PF13578">
    <property type="entry name" value="Methyltransf_24"/>
    <property type="match status" value="1"/>
</dbReference>
<dbReference type="AlphaFoldDB" id="A0A3D8LF98"/>
<evidence type="ECO:0000313" key="2">
    <source>
        <dbReference type="Proteomes" id="UP000256708"/>
    </source>
</evidence>
<evidence type="ECO:0008006" key="3">
    <source>
        <dbReference type="Google" id="ProtNLM"/>
    </source>
</evidence>
<comment type="caution">
    <text evidence="1">The sequence shown here is derived from an EMBL/GenBank/DDBJ whole genome shotgun (WGS) entry which is preliminary data.</text>
</comment>
<reference evidence="2" key="1">
    <citation type="submission" date="2018-08" db="EMBL/GenBank/DDBJ databases">
        <authorList>
            <person name="Liu Z.-W."/>
            <person name="Du Z.-J."/>
        </authorList>
    </citation>
    <scope>NUCLEOTIDE SEQUENCE [LARGE SCALE GENOMIC DNA]</scope>
    <source>
        <strain evidence="2">H4X</strain>
    </source>
</reference>
<dbReference type="Proteomes" id="UP000256708">
    <property type="component" value="Unassembled WGS sequence"/>
</dbReference>
<keyword evidence="2" id="KW-1185">Reference proteome</keyword>
<dbReference type="CDD" id="cd02440">
    <property type="entry name" value="AdoMet_MTases"/>
    <property type="match status" value="1"/>
</dbReference>
<name>A0A3D8LF98_9BACT</name>
<gene>
    <name evidence="1" type="ORF">DXT99_08015</name>
</gene>
<dbReference type="EMBL" id="QRGR01000007">
    <property type="protein sequence ID" value="RDV15924.1"/>
    <property type="molecule type" value="Genomic_DNA"/>
</dbReference>
<dbReference type="RefSeq" id="WP_115564996.1">
    <property type="nucleotide sequence ID" value="NZ_QRGR01000007.1"/>
</dbReference>
<proteinExistence type="predicted"/>
<accession>A0A3D8LF98</accession>
<sequence>MSKISKYLKEVVARAVNYNQFHSDFLRKLPQEFHPPARLQFVPYLSSDERAIAIKIEAFRSQIPKVSEAQKIASYTSPHSGSFQKDAQGHALSGEYVESNIEAHVKTGSPKLKGMLLRRIVEGYGAKRVLELGTNTGFSGSYFVSAKGVELTTIEGSESLCNIADKNMRRISPHYRIMNNLFDDAIDLLIKEKAKFDCVFIDGQHEKEATLHYAERVKPLMSENAIYIFDDIYWSDDMNDAWKELVYTKDFSKAVDLFSVGVCVQEEKATGKTVLYDLGDYLPRPNIFRKNW</sequence>